<keyword evidence="5 8" id="KW-0472">Membrane</keyword>
<evidence type="ECO:0000256" key="2">
    <source>
        <dbReference type="ARBA" id="ARBA00022475"/>
    </source>
</evidence>
<feature type="transmembrane region" description="Helical" evidence="8">
    <location>
        <begin position="446"/>
        <end position="468"/>
    </location>
</feature>
<evidence type="ECO:0000256" key="7">
    <source>
        <dbReference type="ARBA" id="ARBA00023180"/>
    </source>
</evidence>
<dbReference type="PANTHER" id="PTHR42643:SF24">
    <property type="entry name" value="IONOTROPIC RECEPTOR 60A"/>
    <property type="match status" value="1"/>
</dbReference>
<keyword evidence="6" id="KW-0675">Receptor</keyword>
<dbReference type="InterPro" id="IPR052192">
    <property type="entry name" value="Insect_Ionotropic_Sensory_Rcpt"/>
</dbReference>
<evidence type="ECO:0000256" key="3">
    <source>
        <dbReference type="ARBA" id="ARBA00022692"/>
    </source>
</evidence>
<reference evidence="9 10" key="1">
    <citation type="submission" date="2024-08" db="EMBL/GenBank/DDBJ databases">
        <authorList>
            <person name="Cucini C."/>
            <person name="Frati F."/>
        </authorList>
    </citation>
    <scope>NUCLEOTIDE SEQUENCE [LARGE SCALE GENOMIC DNA]</scope>
</reference>
<evidence type="ECO:0000256" key="5">
    <source>
        <dbReference type="ARBA" id="ARBA00023136"/>
    </source>
</evidence>
<evidence type="ECO:0000313" key="10">
    <source>
        <dbReference type="Proteomes" id="UP001642540"/>
    </source>
</evidence>
<dbReference type="EMBL" id="CAXLJM020000007">
    <property type="protein sequence ID" value="CAL8071999.1"/>
    <property type="molecule type" value="Genomic_DNA"/>
</dbReference>
<comment type="subcellular location">
    <subcellularLocation>
        <location evidence="1">Cell membrane</location>
        <topology evidence="1">Multi-pass membrane protein</topology>
    </subcellularLocation>
</comment>
<comment type="caution">
    <text evidence="9">The sequence shown here is derived from an EMBL/GenBank/DDBJ whole genome shotgun (WGS) entry which is preliminary data.</text>
</comment>
<dbReference type="PANTHER" id="PTHR42643">
    <property type="entry name" value="IONOTROPIC RECEPTOR 20A-RELATED"/>
    <property type="match status" value="1"/>
</dbReference>
<gene>
    <name evidence="9" type="ORF">ODALV1_LOCUS1953</name>
</gene>
<feature type="transmembrane region" description="Helical" evidence="8">
    <location>
        <begin position="374"/>
        <end position="397"/>
    </location>
</feature>
<keyword evidence="4 8" id="KW-1133">Transmembrane helix</keyword>
<accession>A0ABP1PQ60</accession>
<keyword evidence="10" id="KW-1185">Reference proteome</keyword>
<feature type="transmembrane region" description="Helical" evidence="8">
    <location>
        <begin position="659"/>
        <end position="682"/>
    </location>
</feature>
<name>A0ABP1PQ60_9HEXA</name>
<evidence type="ECO:0000313" key="9">
    <source>
        <dbReference type="EMBL" id="CAL8071999.1"/>
    </source>
</evidence>
<keyword evidence="7" id="KW-0325">Glycoprotein</keyword>
<evidence type="ECO:0000256" key="1">
    <source>
        <dbReference type="ARBA" id="ARBA00004651"/>
    </source>
</evidence>
<evidence type="ECO:0000256" key="6">
    <source>
        <dbReference type="ARBA" id="ARBA00023170"/>
    </source>
</evidence>
<protein>
    <submittedName>
        <fullName evidence="9">Uncharacterized protein</fullName>
    </submittedName>
</protein>
<keyword evidence="3 8" id="KW-0812">Transmembrane</keyword>
<organism evidence="9 10">
    <name type="scientific">Orchesella dallaii</name>
    <dbReference type="NCBI Taxonomy" id="48710"/>
    <lineage>
        <taxon>Eukaryota</taxon>
        <taxon>Metazoa</taxon>
        <taxon>Ecdysozoa</taxon>
        <taxon>Arthropoda</taxon>
        <taxon>Hexapoda</taxon>
        <taxon>Collembola</taxon>
        <taxon>Entomobryomorpha</taxon>
        <taxon>Entomobryoidea</taxon>
        <taxon>Orchesellidae</taxon>
        <taxon>Orchesellinae</taxon>
        <taxon>Orchesella</taxon>
    </lineage>
</organism>
<sequence>MCPTQSPFTMHQIFKVLLVQYLFSKVGITITTASSESSSFLQETKSLLSIAVTKDQPFIVFIYYSASSRLMKNNYTEFFKYLGSSEGYHSVQLMNISISNEPCVYEYSQKFGVGSRYSTTNHFKACRLTMIYVLRDIEEFIKLFISGHGHCLPYPYECTVEWSNYWIIVESNSSPDQQNFIVETEISLKLLLVLQNAVLLTPVIGEECCEIYMMKGYNGKWSQFEEFSTIGNGTYNEIVKARHRIFYDYEGVNIGVISPFGPMTGLDVPRYKRTHIRSEVSYAPQILTCSAVITSINATYKQDAEGSGKGSNGLHQFVLKSKNIITMPISITPQRYHAYEFSDVILRTYINFVTRPLQPAGKTLTFLSQPFKTYVWISLFAAWVLLSATIYVIILKIKTNATRHHRSKKVHIFAGVASALAFPLIDQGNKYFELEKKKNKNDGKCLQAFNSLLVCLWLLSVLVLSSLYKSKIISFLVHPTFLPMPETFQELIESDYEIWVPPGFTKGSMRAYFDSMNNSFSQRFIARYNEGKTITQCFEVLKSDVNRACVAFDISISGLANQVLISSQGQSMYRRPSDAINPMPSALGVSPYNHGLIRVSSITIGRLQQGDFTYQWMRIMESVNYQIGKSMAAQKSLSNNSSKSSYDTSKSEIVSAKDIQLPIIILTIGIATSLLILVVELVQSVSKKRRLSIASTQFTAIKLRL</sequence>
<evidence type="ECO:0000256" key="4">
    <source>
        <dbReference type="ARBA" id="ARBA00022989"/>
    </source>
</evidence>
<proteinExistence type="predicted"/>
<dbReference type="Proteomes" id="UP001642540">
    <property type="component" value="Unassembled WGS sequence"/>
</dbReference>
<keyword evidence="2" id="KW-1003">Cell membrane</keyword>
<evidence type="ECO:0000256" key="8">
    <source>
        <dbReference type="SAM" id="Phobius"/>
    </source>
</evidence>